<evidence type="ECO:0000259" key="6">
    <source>
        <dbReference type="PROSITE" id="PS51786"/>
    </source>
</evidence>
<accession>A0A354YZR7</accession>
<comment type="caution">
    <text evidence="7">The sequence shown here is derived from an EMBL/GenBank/DDBJ whole genome shotgun (WGS) entry which is preliminary data.</text>
</comment>
<dbReference type="PANTHER" id="PTHR10046">
    <property type="entry name" value="ATP DEPENDENT LON PROTEASE FAMILY MEMBER"/>
    <property type="match status" value="1"/>
</dbReference>
<evidence type="ECO:0000256" key="1">
    <source>
        <dbReference type="ARBA" id="ARBA00022670"/>
    </source>
</evidence>
<dbReference type="GO" id="GO:0004176">
    <property type="term" value="F:ATP-dependent peptidase activity"/>
    <property type="evidence" value="ECO:0007669"/>
    <property type="project" value="UniProtKB-UniRule"/>
</dbReference>
<keyword evidence="5" id="KW-0812">Transmembrane</keyword>
<evidence type="ECO:0000313" key="7">
    <source>
        <dbReference type="EMBL" id="HBK53722.1"/>
    </source>
</evidence>
<reference evidence="7 8" key="1">
    <citation type="journal article" date="2018" name="Nat. Biotechnol.">
        <title>A standardized bacterial taxonomy based on genome phylogeny substantially revises the tree of life.</title>
        <authorList>
            <person name="Parks D.H."/>
            <person name="Chuvochina M."/>
            <person name="Waite D.W."/>
            <person name="Rinke C."/>
            <person name="Skarshewski A."/>
            <person name="Chaumeil P.A."/>
            <person name="Hugenholtz P."/>
        </authorList>
    </citation>
    <scope>NUCLEOTIDE SEQUENCE [LARGE SCALE GENOMIC DNA]</scope>
    <source>
        <strain evidence="7">UBA10948</strain>
    </source>
</reference>
<dbReference type="AlphaFoldDB" id="A0A354YZR7"/>
<feature type="active site" evidence="4">
    <location>
        <position position="452"/>
    </location>
</feature>
<keyword evidence="5" id="KW-1133">Transmembrane helix</keyword>
<dbReference type="Pfam" id="PF05362">
    <property type="entry name" value="Lon_C"/>
    <property type="match status" value="1"/>
</dbReference>
<dbReference type="InterPro" id="IPR008269">
    <property type="entry name" value="Lon_proteolytic"/>
</dbReference>
<dbReference type="SUPFAM" id="SSF52540">
    <property type="entry name" value="P-loop containing nucleoside triphosphate hydrolases"/>
    <property type="match status" value="1"/>
</dbReference>
<keyword evidence="1 4" id="KW-0645">Protease</keyword>
<sequence length="566" mass="61956">MNEFFAQYSGILYLIQLFFAIVIGLYFWNLLKNQQSHKTVMVKESEKESSRLRQMRNIKLSEPLSSLTRPAQMDDIIGQKEAVSILRSALCGPNPQHVIIFGPPGVGKTAAARLVLEEAKKNPLSPFGKDANFVEVDATISRFDERNIADPLIGSVHDPIYQGAGALGSAGIPQPKPGACTRAHGGILFIDEIGELHPLQMNKLLKVLEDRKVMLESAYYTECNRTIPVYIHEIFNHGLPADFRLVGATTRSPDELSPALRSRCLEIFFNPLAKEDIERITLNAAQKINFPLETAALEEISRYAGNGREAVNMVQLSAGIAQVEKESKISLSIVEKVLNNGRFSPRREIKIKEEAMVGVVNGLAVFGANMGTLLEIEAAALPVAKGQGNWTVTGVVDEEQVGGQERQFRRKSMARGAVENVLTVLRSIYDLEIGDYNIHLNFPGGIPVDGPSAGISMATAIYSSITGKVVDNLLAMTGEISVYGKVKPVGGVIAKIEAARRAGVQKVIIPAENWLNIFDDFPDLKVIPVRDLDEVFTWAFLEQEVFPATTDKPLPTINEPGLGVST</sequence>
<dbReference type="CDD" id="cd18139">
    <property type="entry name" value="HLD_clamp_RarA"/>
    <property type="match status" value="1"/>
</dbReference>
<dbReference type="Gene3D" id="3.30.230.10">
    <property type="match status" value="1"/>
</dbReference>
<comment type="catalytic activity">
    <reaction evidence="4">
        <text>Hydrolysis of proteins in presence of ATP.</text>
        <dbReference type="EC" id="3.4.21.53"/>
    </reaction>
</comment>
<dbReference type="InterPro" id="IPR000523">
    <property type="entry name" value="Mg_chelatse_chII-like_cat_dom"/>
</dbReference>
<dbReference type="CDD" id="cd00009">
    <property type="entry name" value="AAA"/>
    <property type="match status" value="1"/>
</dbReference>
<feature type="domain" description="Lon proteolytic" evidence="6">
    <location>
        <begin position="354"/>
        <end position="542"/>
    </location>
</feature>
<evidence type="ECO:0000256" key="5">
    <source>
        <dbReference type="SAM" id="Phobius"/>
    </source>
</evidence>
<protein>
    <recommendedName>
        <fullName evidence="4">endopeptidase La</fullName>
        <ecNumber evidence="4">3.4.21.53</ecNumber>
    </recommendedName>
</protein>
<feature type="transmembrane region" description="Helical" evidence="5">
    <location>
        <begin position="6"/>
        <end position="28"/>
    </location>
</feature>
<dbReference type="SMART" id="SM00382">
    <property type="entry name" value="AAA"/>
    <property type="match status" value="1"/>
</dbReference>
<dbReference type="InterPro" id="IPR003593">
    <property type="entry name" value="AAA+_ATPase"/>
</dbReference>
<dbReference type="GO" id="GO:0005524">
    <property type="term" value="F:ATP binding"/>
    <property type="evidence" value="ECO:0007669"/>
    <property type="project" value="InterPro"/>
</dbReference>
<evidence type="ECO:0000313" key="8">
    <source>
        <dbReference type="Proteomes" id="UP000263273"/>
    </source>
</evidence>
<organism evidence="7 8">
    <name type="scientific">Syntrophomonas wolfei</name>
    <dbReference type="NCBI Taxonomy" id="863"/>
    <lineage>
        <taxon>Bacteria</taxon>
        <taxon>Bacillati</taxon>
        <taxon>Bacillota</taxon>
        <taxon>Clostridia</taxon>
        <taxon>Eubacteriales</taxon>
        <taxon>Syntrophomonadaceae</taxon>
        <taxon>Syntrophomonas</taxon>
    </lineage>
</organism>
<dbReference type="STRING" id="378794.GCA_001570625_02118"/>
<feature type="active site" evidence="4">
    <location>
        <position position="495"/>
    </location>
</feature>
<dbReference type="Gene3D" id="3.40.50.300">
    <property type="entry name" value="P-loop containing nucleotide triphosphate hydrolases"/>
    <property type="match status" value="1"/>
</dbReference>
<evidence type="ECO:0000256" key="4">
    <source>
        <dbReference type="PROSITE-ProRule" id="PRU01122"/>
    </source>
</evidence>
<name>A0A354YZR7_9FIRM</name>
<dbReference type="SUPFAM" id="SSF54211">
    <property type="entry name" value="Ribosomal protein S5 domain 2-like"/>
    <property type="match status" value="1"/>
</dbReference>
<dbReference type="EC" id="3.4.21.53" evidence="4"/>
<dbReference type="GO" id="GO:0006508">
    <property type="term" value="P:proteolysis"/>
    <property type="evidence" value="ECO:0007669"/>
    <property type="project" value="UniProtKB-KW"/>
</dbReference>
<dbReference type="InterPro" id="IPR027065">
    <property type="entry name" value="Lon_Prtase"/>
</dbReference>
<dbReference type="InterPro" id="IPR014721">
    <property type="entry name" value="Ribsml_uS5_D2-typ_fold_subgr"/>
</dbReference>
<dbReference type="GO" id="GO:0004252">
    <property type="term" value="F:serine-type endopeptidase activity"/>
    <property type="evidence" value="ECO:0007669"/>
    <property type="project" value="UniProtKB-UniRule"/>
</dbReference>
<dbReference type="InterPro" id="IPR020568">
    <property type="entry name" value="Ribosomal_Su5_D2-typ_SF"/>
</dbReference>
<comment type="subunit">
    <text evidence="3">Homohexamer. Organized in a ring with a central cavity.</text>
</comment>
<dbReference type="PRINTS" id="PR00830">
    <property type="entry name" value="ENDOLAPTASE"/>
</dbReference>
<dbReference type="Pfam" id="PF01078">
    <property type="entry name" value="Mg_chelatase"/>
    <property type="match status" value="1"/>
</dbReference>
<proteinExistence type="inferred from homology"/>
<gene>
    <name evidence="7" type="primary">lonB</name>
    <name evidence="7" type="ORF">DDZ44_07290</name>
</gene>
<dbReference type="RefSeq" id="WP_061214559.1">
    <property type="nucleotide sequence ID" value="NZ_DCDX01000056.1"/>
</dbReference>
<keyword evidence="4" id="KW-0378">Hydrolase</keyword>
<dbReference type="Proteomes" id="UP000263273">
    <property type="component" value="Unassembled WGS sequence"/>
</dbReference>
<keyword evidence="2 4" id="KW-0720">Serine protease</keyword>
<dbReference type="NCBIfam" id="TIGR02902">
    <property type="entry name" value="spore_lonB"/>
    <property type="match status" value="1"/>
</dbReference>
<comment type="similarity">
    <text evidence="4">Belongs to the peptidase S16 family.</text>
</comment>
<dbReference type="GO" id="GO:0030163">
    <property type="term" value="P:protein catabolic process"/>
    <property type="evidence" value="ECO:0007669"/>
    <property type="project" value="InterPro"/>
</dbReference>
<dbReference type="EMBL" id="DNZF01000162">
    <property type="protein sequence ID" value="HBK53722.1"/>
    <property type="molecule type" value="Genomic_DNA"/>
</dbReference>
<dbReference type="PROSITE" id="PS51786">
    <property type="entry name" value="LON_PROTEOLYTIC"/>
    <property type="match status" value="1"/>
</dbReference>
<dbReference type="InterPro" id="IPR027417">
    <property type="entry name" value="P-loop_NTPase"/>
</dbReference>
<dbReference type="InterPro" id="IPR014251">
    <property type="entry name" value="Spore_LonB"/>
</dbReference>
<keyword evidence="5" id="KW-0472">Membrane</keyword>
<evidence type="ECO:0000256" key="3">
    <source>
        <dbReference type="ARBA" id="ARBA00026070"/>
    </source>
</evidence>
<evidence type="ECO:0000256" key="2">
    <source>
        <dbReference type="ARBA" id="ARBA00022825"/>
    </source>
</evidence>